<feature type="binding site" evidence="11">
    <location>
        <position position="185"/>
    </location>
    <ligand>
        <name>Mg(2+)</name>
        <dbReference type="ChEBI" id="CHEBI:18420"/>
    </ligand>
</feature>
<evidence type="ECO:0000313" key="12">
    <source>
        <dbReference type="EMBL" id="TKJ36559.1"/>
    </source>
</evidence>
<evidence type="ECO:0000256" key="9">
    <source>
        <dbReference type="ARBA" id="ARBA00048540"/>
    </source>
</evidence>
<comment type="cofactor">
    <cofactor evidence="11">
        <name>Mg(2+)</name>
        <dbReference type="ChEBI" id="CHEBI:18420"/>
    </cofactor>
    <cofactor evidence="11">
        <name>Mn(2+)</name>
        <dbReference type="ChEBI" id="CHEBI:29035"/>
    </cofactor>
    <text evidence="11">Magnesium. Can also use manganese.</text>
</comment>
<evidence type="ECO:0000256" key="2">
    <source>
        <dbReference type="ARBA" id="ARBA00016337"/>
    </source>
</evidence>
<dbReference type="Proteomes" id="UP000317778">
    <property type="component" value="Unassembled WGS sequence"/>
</dbReference>
<sequence length="355" mass="38908">MRRLIPVLALLFFTRCGPEIVFEETRFALGTYVTIKAWGEPDSLLKGAVNAAFREIDRIDSLTSIFSTRSAVYQLNQEGKIVSAELAGLIEVALEVSAKSGGAFDPTVFPLLELWGFYDSTQYDPKLPPKEEIEEVLEFVDYRMVTIKGDTVRFDPERMQGVLLVLRAGSPAGYVVTGWGMDLGGIAKGYAVDRAVKVLREQGIERGIVDAGGDIFCFGKRRIGWFALTFAKAKTKWSIGIRHPRSANPNETIGVIRVDSGAIATSGDYENYFEVDGIRYHHLMDPATGMPARGVISATVLAPTATQADAWATALFVLGEEGITLLEGLEGFEGSIVLEDKNILTTKGFPELKER</sequence>
<dbReference type="GO" id="GO:0046872">
    <property type="term" value="F:metal ion binding"/>
    <property type="evidence" value="ECO:0007669"/>
    <property type="project" value="UniProtKB-UniRule"/>
</dbReference>
<dbReference type="Pfam" id="PF02424">
    <property type="entry name" value="ApbE"/>
    <property type="match status" value="1"/>
</dbReference>
<dbReference type="PANTHER" id="PTHR30040:SF2">
    <property type="entry name" value="FAD:PROTEIN FMN TRANSFERASE"/>
    <property type="match status" value="1"/>
</dbReference>
<organism evidence="12 13">
    <name type="scientific">candidate division TA06 bacterium B3_TA06</name>
    <dbReference type="NCBI Taxonomy" id="2012487"/>
    <lineage>
        <taxon>Bacteria</taxon>
        <taxon>Bacteria division TA06</taxon>
    </lineage>
</organism>
<feature type="binding site" evidence="11">
    <location>
        <position position="309"/>
    </location>
    <ligand>
        <name>Mg(2+)</name>
        <dbReference type="ChEBI" id="CHEBI:18420"/>
    </ligand>
</feature>
<gene>
    <name evidence="12" type="ORF">CEE36_11485</name>
</gene>
<dbReference type="EMBL" id="NJBO01000040">
    <property type="protein sequence ID" value="TKJ36559.1"/>
    <property type="molecule type" value="Genomic_DNA"/>
</dbReference>
<dbReference type="PANTHER" id="PTHR30040">
    <property type="entry name" value="THIAMINE BIOSYNTHESIS LIPOPROTEIN APBE"/>
    <property type="match status" value="1"/>
</dbReference>
<dbReference type="EC" id="2.7.1.180" evidence="1 10"/>
<evidence type="ECO:0000256" key="3">
    <source>
        <dbReference type="ARBA" id="ARBA00022630"/>
    </source>
</evidence>
<name>A0A532UNS1_UNCT6</name>
<keyword evidence="7 10" id="KW-0460">Magnesium</keyword>
<protein>
    <recommendedName>
        <fullName evidence="2 10">FAD:protein FMN transferase</fullName>
        <ecNumber evidence="1 10">2.7.1.180</ecNumber>
    </recommendedName>
    <alternativeName>
        <fullName evidence="8 10">Flavin transferase</fullName>
    </alternativeName>
</protein>
<accession>A0A532UNS1</accession>
<dbReference type="PIRSF" id="PIRSF006268">
    <property type="entry name" value="ApbE"/>
    <property type="match status" value="1"/>
</dbReference>
<evidence type="ECO:0000256" key="1">
    <source>
        <dbReference type="ARBA" id="ARBA00011955"/>
    </source>
</evidence>
<dbReference type="Gene3D" id="3.10.520.10">
    <property type="entry name" value="ApbE-like domains"/>
    <property type="match status" value="1"/>
</dbReference>
<evidence type="ECO:0000256" key="7">
    <source>
        <dbReference type="ARBA" id="ARBA00022842"/>
    </source>
</evidence>
<evidence type="ECO:0000256" key="6">
    <source>
        <dbReference type="ARBA" id="ARBA00022827"/>
    </source>
</evidence>
<dbReference type="SUPFAM" id="SSF143631">
    <property type="entry name" value="ApbE-like"/>
    <property type="match status" value="1"/>
</dbReference>
<dbReference type="AlphaFoldDB" id="A0A532UNS1"/>
<dbReference type="InterPro" id="IPR024932">
    <property type="entry name" value="ApbE"/>
</dbReference>
<proteinExistence type="inferred from homology"/>
<keyword evidence="6 10" id="KW-0274">FAD</keyword>
<evidence type="ECO:0000256" key="10">
    <source>
        <dbReference type="PIRNR" id="PIRNR006268"/>
    </source>
</evidence>
<evidence type="ECO:0000256" key="4">
    <source>
        <dbReference type="ARBA" id="ARBA00022679"/>
    </source>
</evidence>
<keyword evidence="4 10" id="KW-0808">Transferase</keyword>
<keyword evidence="5 10" id="KW-0479">Metal-binding</keyword>
<reference evidence="12 13" key="1">
    <citation type="submission" date="2017-06" db="EMBL/GenBank/DDBJ databases">
        <title>Novel microbial phyla capable of carbon fixation and sulfur reduction in deep-sea sediments.</title>
        <authorList>
            <person name="Huang J."/>
            <person name="Baker B."/>
            <person name="Wang Y."/>
        </authorList>
    </citation>
    <scope>NUCLEOTIDE SEQUENCE [LARGE SCALE GENOMIC DNA]</scope>
    <source>
        <strain evidence="12">B3_TA06</strain>
    </source>
</reference>
<feature type="binding site" evidence="11">
    <location>
        <position position="313"/>
    </location>
    <ligand>
        <name>Mg(2+)</name>
        <dbReference type="ChEBI" id="CHEBI:18420"/>
    </ligand>
</feature>
<keyword evidence="3 10" id="KW-0285">Flavoprotein</keyword>
<dbReference type="GO" id="GO:0016740">
    <property type="term" value="F:transferase activity"/>
    <property type="evidence" value="ECO:0007669"/>
    <property type="project" value="UniProtKB-UniRule"/>
</dbReference>
<comment type="caution">
    <text evidence="12">The sequence shown here is derived from an EMBL/GenBank/DDBJ whole genome shotgun (WGS) entry which is preliminary data.</text>
</comment>
<comment type="similarity">
    <text evidence="10">Belongs to the ApbE family.</text>
</comment>
<dbReference type="InterPro" id="IPR003374">
    <property type="entry name" value="ApbE-like_sf"/>
</dbReference>
<evidence type="ECO:0000256" key="11">
    <source>
        <dbReference type="PIRSR" id="PIRSR006268-2"/>
    </source>
</evidence>
<evidence type="ECO:0000256" key="8">
    <source>
        <dbReference type="ARBA" id="ARBA00031306"/>
    </source>
</evidence>
<evidence type="ECO:0000256" key="5">
    <source>
        <dbReference type="ARBA" id="ARBA00022723"/>
    </source>
</evidence>
<comment type="catalytic activity">
    <reaction evidence="9 10">
        <text>L-threonyl-[protein] + FAD = FMN-L-threonyl-[protein] + AMP + H(+)</text>
        <dbReference type="Rhea" id="RHEA:36847"/>
        <dbReference type="Rhea" id="RHEA-COMP:11060"/>
        <dbReference type="Rhea" id="RHEA-COMP:11061"/>
        <dbReference type="ChEBI" id="CHEBI:15378"/>
        <dbReference type="ChEBI" id="CHEBI:30013"/>
        <dbReference type="ChEBI" id="CHEBI:57692"/>
        <dbReference type="ChEBI" id="CHEBI:74257"/>
        <dbReference type="ChEBI" id="CHEBI:456215"/>
        <dbReference type="EC" id="2.7.1.180"/>
    </reaction>
</comment>
<evidence type="ECO:0000313" key="13">
    <source>
        <dbReference type="Proteomes" id="UP000317778"/>
    </source>
</evidence>